<proteinExistence type="predicted"/>
<keyword evidence="4" id="KW-1185">Reference proteome</keyword>
<evidence type="ECO:0000259" key="2">
    <source>
        <dbReference type="SMART" id="SM00903"/>
    </source>
</evidence>
<sequence length="173" mass="18168">MTTSPEVLTEALSRFASGVTVVTTRDATGKAHGYTATAFSAVSLDPPLILSCLSRSASCFPVFAAAKSFCVNVLSTDDEGLARHFATKMADKFLAHDFAPGYCEMPSVTSALAVFGCDVETAHPAGDHVVIIGRVRAVTLTQGNPLLYYRRKFQGLPASTDGARTPATPAHAS</sequence>
<feature type="domain" description="Flavin reductase like" evidence="2">
    <location>
        <begin position="12"/>
        <end position="155"/>
    </location>
</feature>
<name>A0A937RJ89_9ACTN</name>
<dbReference type="Gene3D" id="2.30.110.10">
    <property type="entry name" value="Electron Transport, Fmn-binding Protein, Chain A"/>
    <property type="match status" value="1"/>
</dbReference>
<evidence type="ECO:0000313" key="3">
    <source>
        <dbReference type="EMBL" id="MBL7627383.1"/>
    </source>
</evidence>
<dbReference type="EMBL" id="JAEACQ010000160">
    <property type="protein sequence ID" value="MBL7627383.1"/>
    <property type="molecule type" value="Genomic_DNA"/>
</dbReference>
<dbReference type="PANTHER" id="PTHR30466:SF1">
    <property type="entry name" value="FMN REDUCTASE (NADH) RUTF"/>
    <property type="match status" value="1"/>
</dbReference>
<organism evidence="3 4">
    <name type="scientific">Frankia nepalensis</name>
    <dbReference type="NCBI Taxonomy" id="1836974"/>
    <lineage>
        <taxon>Bacteria</taxon>
        <taxon>Bacillati</taxon>
        <taxon>Actinomycetota</taxon>
        <taxon>Actinomycetes</taxon>
        <taxon>Frankiales</taxon>
        <taxon>Frankiaceae</taxon>
        <taxon>Frankia</taxon>
    </lineage>
</organism>
<dbReference type="RefSeq" id="WP_203003542.1">
    <property type="nucleotide sequence ID" value="NZ_JADWYU010000099.1"/>
</dbReference>
<dbReference type="Proteomes" id="UP000604475">
    <property type="component" value="Unassembled WGS sequence"/>
</dbReference>
<evidence type="ECO:0000256" key="1">
    <source>
        <dbReference type="ARBA" id="ARBA00023002"/>
    </source>
</evidence>
<dbReference type="GO" id="GO:0042602">
    <property type="term" value="F:riboflavin reductase (NADPH) activity"/>
    <property type="evidence" value="ECO:0007669"/>
    <property type="project" value="TreeGrafter"/>
</dbReference>
<evidence type="ECO:0000313" key="4">
    <source>
        <dbReference type="Proteomes" id="UP000604475"/>
    </source>
</evidence>
<dbReference type="GO" id="GO:0010181">
    <property type="term" value="F:FMN binding"/>
    <property type="evidence" value="ECO:0007669"/>
    <property type="project" value="InterPro"/>
</dbReference>
<dbReference type="Pfam" id="PF01613">
    <property type="entry name" value="Flavin_Reduct"/>
    <property type="match status" value="1"/>
</dbReference>
<dbReference type="AlphaFoldDB" id="A0A937RJ89"/>
<dbReference type="SMART" id="SM00903">
    <property type="entry name" value="Flavin_Reduct"/>
    <property type="match status" value="1"/>
</dbReference>
<dbReference type="InterPro" id="IPR012349">
    <property type="entry name" value="Split_barrel_FMN-bd"/>
</dbReference>
<dbReference type="InterPro" id="IPR002563">
    <property type="entry name" value="Flavin_Rdtase-like_dom"/>
</dbReference>
<keyword evidence="1" id="KW-0560">Oxidoreductase</keyword>
<dbReference type="PANTHER" id="PTHR30466">
    <property type="entry name" value="FLAVIN REDUCTASE"/>
    <property type="match status" value="1"/>
</dbReference>
<gene>
    <name evidence="3" type="ORF">I7412_09415</name>
</gene>
<accession>A0A937RJ89</accession>
<protein>
    <submittedName>
        <fullName evidence="3">Flavin reductase family protein</fullName>
    </submittedName>
</protein>
<comment type="caution">
    <text evidence="3">The sequence shown here is derived from an EMBL/GenBank/DDBJ whole genome shotgun (WGS) entry which is preliminary data.</text>
</comment>
<dbReference type="GO" id="GO:0006208">
    <property type="term" value="P:pyrimidine nucleobase catabolic process"/>
    <property type="evidence" value="ECO:0007669"/>
    <property type="project" value="TreeGrafter"/>
</dbReference>
<dbReference type="InterPro" id="IPR050268">
    <property type="entry name" value="NADH-dep_flavin_reductase"/>
</dbReference>
<dbReference type="SUPFAM" id="SSF50475">
    <property type="entry name" value="FMN-binding split barrel"/>
    <property type="match status" value="1"/>
</dbReference>
<reference evidence="3" key="1">
    <citation type="submission" date="2020-12" db="EMBL/GenBank/DDBJ databases">
        <title>Genomic characterization of non-nitrogen-fixing Frankia strains.</title>
        <authorList>
            <person name="Carlos-Shanley C."/>
            <person name="Guerra T."/>
            <person name="Hahn D."/>
        </authorList>
    </citation>
    <scope>NUCLEOTIDE SEQUENCE</scope>
    <source>
        <strain evidence="3">CN6</strain>
    </source>
</reference>